<dbReference type="KEGG" id="nci:NCTC10296_00636"/>
<proteinExistence type="predicted"/>
<dbReference type="Gene3D" id="1.20.120.1630">
    <property type="match status" value="1"/>
</dbReference>
<feature type="transmembrane region" description="Helical" evidence="5">
    <location>
        <begin position="38"/>
        <end position="57"/>
    </location>
</feature>
<sequence>MENLKIPPVLQFIACAVLMRLLAGAPVAALQWPSAGVWALLPAAVGLAVGAAGVAAFRQAQTTMNPVHLDKASRLVSSGVYRFTRNPMYLGLLLMLAAWALWLGHGLSWLGLPLFVAGMNRFQIRHEERVLAQKFGEDYLSYCRKVRRWV</sequence>
<feature type="transmembrane region" description="Helical" evidence="5">
    <location>
        <begin position="89"/>
        <end position="112"/>
    </location>
</feature>
<keyword evidence="2 5" id="KW-0812">Transmembrane</keyword>
<evidence type="ECO:0000256" key="3">
    <source>
        <dbReference type="ARBA" id="ARBA00022989"/>
    </source>
</evidence>
<reference evidence="6 7" key="1">
    <citation type="submission" date="2018-12" db="EMBL/GenBank/DDBJ databases">
        <authorList>
            <consortium name="Pathogen Informatics"/>
        </authorList>
    </citation>
    <scope>NUCLEOTIDE SEQUENCE [LARGE SCALE GENOMIC DNA]</scope>
    <source>
        <strain evidence="6 7">NCTC10296</strain>
    </source>
</reference>
<accession>A0A1X3CYM7</accession>
<dbReference type="EMBL" id="LR134313">
    <property type="protein sequence ID" value="VEF00001.1"/>
    <property type="molecule type" value="Genomic_DNA"/>
</dbReference>
<name>A0A1X3CYM7_9NEIS</name>
<dbReference type="GO" id="GO:0012505">
    <property type="term" value="C:endomembrane system"/>
    <property type="evidence" value="ECO:0007669"/>
    <property type="project" value="UniProtKB-SubCell"/>
</dbReference>
<evidence type="ECO:0000256" key="4">
    <source>
        <dbReference type="ARBA" id="ARBA00023136"/>
    </source>
</evidence>
<keyword evidence="4 5" id="KW-0472">Membrane</keyword>
<evidence type="ECO:0000256" key="2">
    <source>
        <dbReference type="ARBA" id="ARBA00022692"/>
    </source>
</evidence>
<dbReference type="STRING" id="493.BWD07_03765"/>
<evidence type="ECO:0000256" key="5">
    <source>
        <dbReference type="SAM" id="Phobius"/>
    </source>
</evidence>
<dbReference type="Proteomes" id="UP000279284">
    <property type="component" value="Chromosome"/>
</dbReference>
<dbReference type="PANTHER" id="PTHR43847:SF1">
    <property type="entry name" value="BLL3993 PROTEIN"/>
    <property type="match status" value="1"/>
</dbReference>
<evidence type="ECO:0000313" key="7">
    <source>
        <dbReference type="Proteomes" id="UP000279284"/>
    </source>
</evidence>
<dbReference type="PANTHER" id="PTHR43847">
    <property type="entry name" value="BLL3993 PROTEIN"/>
    <property type="match status" value="1"/>
</dbReference>
<dbReference type="Pfam" id="PF04191">
    <property type="entry name" value="PEMT"/>
    <property type="match status" value="1"/>
</dbReference>
<protein>
    <recommendedName>
        <fullName evidence="8">Isoprenylcysteine carboxylmethyltransferase family protein</fullName>
    </recommendedName>
</protein>
<evidence type="ECO:0000313" key="6">
    <source>
        <dbReference type="EMBL" id="VEF00001.1"/>
    </source>
</evidence>
<dbReference type="InterPro" id="IPR007318">
    <property type="entry name" value="Phopholipid_MeTrfase"/>
</dbReference>
<keyword evidence="3 5" id="KW-1133">Transmembrane helix</keyword>
<dbReference type="AlphaFoldDB" id="A0A1X3CYM7"/>
<feature type="transmembrane region" description="Helical" evidence="5">
    <location>
        <begin position="12"/>
        <end position="32"/>
    </location>
</feature>
<organism evidence="6 7">
    <name type="scientific">Neisseria canis</name>
    <dbReference type="NCBI Taxonomy" id="493"/>
    <lineage>
        <taxon>Bacteria</taxon>
        <taxon>Pseudomonadati</taxon>
        <taxon>Pseudomonadota</taxon>
        <taxon>Betaproteobacteria</taxon>
        <taxon>Neisseriales</taxon>
        <taxon>Neisseriaceae</taxon>
        <taxon>Neisseria</taxon>
    </lineage>
</organism>
<keyword evidence="7" id="KW-1185">Reference proteome</keyword>
<comment type="subcellular location">
    <subcellularLocation>
        <location evidence="1">Endomembrane system</location>
        <topology evidence="1">Multi-pass membrane protein</topology>
    </subcellularLocation>
</comment>
<evidence type="ECO:0000256" key="1">
    <source>
        <dbReference type="ARBA" id="ARBA00004127"/>
    </source>
</evidence>
<dbReference type="InterPro" id="IPR052527">
    <property type="entry name" value="Metal_cation-efflux_comp"/>
</dbReference>
<gene>
    <name evidence="6" type="ORF">NCTC10296_00636</name>
</gene>
<evidence type="ECO:0008006" key="8">
    <source>
        <dbReference type="Google" id="ProtNLM"/>
    </source>
</evidence>
<dbReference type="RefSeq" id="WP_085416051.1">
    <property type="nucleotide sequence ID" value="NZ_CAUJPY010000018.1"/>
</dbReference>
<dbReference type="OrthoDB" id="9811969at2"/>